<dbReference type="SUPFAM" id="SSF48498">
    <property type="entry name" value="Tetracyclin repressor-like, C-terminal domain"/>
    <property type="match status" value="1"/>
</dbReference>
<protein>
    <recommendedName>
        <fullName evidence="3">Tetracyclin repressor-like C-terminal domain-containing protein</fullName>
    </recommendedName>
</protein>
<evidence type="ECO:0000313" key="4">
    <source>
        <dbReference type="EMBL" id="XDV55092.1"/>
    </source>
</evidence>
<dbReference type="EMBL" id="CP165734">
    <property type="protein sequence ID" value="XDV55092.1"/>
    <property type="molecule type" value="Genomic_DNA"/>
</dbReference>
<dbReference type="SUPFAM" id="SSF46689">
    <property type="entry name" value="Homeodomain-like"/>
    <property type="match status" value="1"/>
</dbReference>
<dbReference type="Gene3D" id="1.10.10.60">
    <property type="entry name" value="Homeodomain-like"/>
    <property type="match status" value="1"/>
</dbReference>
<keyword evidence="1" id="KW-0805">Transcription regulation</keyword>
<evidence type="ECO:0000256" key="1">
    <source>
        <dbReference type="ARBA" id="ARBA00023015"/>
    </source>
</evidence>
<dbReference type="InterPro" id="IPR011075">
    <property type="entry name" value="TetR_C"/>
</dbReference>
<dbReference type="Pfam" id="PF16925">
    <property type="entry name" value="TetR_C_13"/>
    <property type="match status" value="1"/>
</dbReference>
<gene>
    <name evidence="4" type="ORF">AB8Z38_19850</name>
</gene>
<evidence type="ECO:0000256" key="2">
    <source>
        <dbReference type="ARBA" id="ARBA00023163"/>
    </source>
</evidence>
<reference evidence="4" key="1">
    <citation type="submission" date="2024-08" db="EMBL/GenBank/DDBJ databases">
        <authorList>
            <person name="Chaddad Z."/>
            <person name="Lamrabet M."/>
            <person name="Bouhnik O."/>
            <person name="Alami S."/>
            <person name="Wipf D."/>
            <person name="Courty P.E."/>
            <person name="Missbah El Idrissi M."/>
        </authorList>
    </citation>
    <scope>NUCLEOTIDE SEQUENCE</scope>
    <source>
        <strain evidence="4">LLZ17</strain>
    </source>
</reference>
<feature type="domain" description="Tetracyclin repressor-like C-terminal" evidence="3">
    <location>
        <begin position="70"/>
        <end position="161"/>
    </location>
</feature>
<proteinExistence type="predicted"/>
<dbReference type="InterPro" id="IPR009057">
    <property type="entry name" value="Homeodomain-like_sf"/>
</dbReference>
<accession>A0AB39XE77</accession>
<dbReference type="PANTHER" id="PTHR47506:SF6">
    <property type="entry name" value="HTH-TYPE TRANSCRIPTIONAL REPRESSOR NEMR"/>
    <property type="match status" value="1"/>
</dbReference>
<name>A0AB39XE77_9BRAD</name>
<dbReference type="RefSeq" id="WP_369719551.1">
    <property type="nucleotide sequence ID" value="NZ_CP165734.1"/>
</dbReference>
<dbReference type="PANTHER" id="PTHR47506">
    <property type="entry name" value="TRANSCRIPTIONAL REGULATORY PROTEIN"/>
    <property type="match status" value="1"/>
</dbReference>
<sequence length="182" mass="19765">MLEQAAKIAGIEGLEGITFGRVALVANVPKSTLANLFQDREDLQLQTLRFGADAFAAALRAKMRARRGALGALKALCDAWFQLLEDEEFPGGCIVTAVAGEYRARPGAIQSLVTEYREIWRQALLSATMQAKGEGALAPNADPQQIVFEIVAFQEAAHVRTADRLRAQRAVSALIDRIQRGS</sequence>
<dbReference type="Gene3D" id="1.10.357.10">
    <property type="entry name" value="Tetracycline Repressor, domain 2"/>
    <property type="match status" value="1"/>
</dbReference>
<dbReference type="AlphaFoldDB" id="A0AB39XE77"/>
<keyword evidence="2" id="KW-0804">Transcription</keyword>
<organism evidence="4">
    <name type="scientific">Bradyrhizobium sp. LLZ17</name>
    <dbReference type="NCBI Taxonomy" id="3239388"/>
    <lineage>
        <taxon>Bacteria</taxon>
        <taxon>Pseudomonadati</taxon>
        <taxon>Pseudomonadota</taxon>
        <taxon>Alphaproteobacteria</taxon>
        <taxon>Hyphomicrobiales</taxon>
        <taxon>Nitrobacteraceae</taxon>
        <taxon>Bradyrhizobium</taxon>
    </lineage>
</organism>
<evidence type="ECO:0000259" key="3">
    <source>
        <dbReference type="Pfam" id="PF16925"/>
    </source>
</evidence>
<dbReference type="InterPro" id="IPR036271">
    <property type="entry name" value="Tet_transcr_reg_TetR-rel_C_sf"/>
</dbReference>